<evidence type="ECO:0000256" key="4">
    <source>
        <dbReference type="ARBA" id="ARBA00022605"/>
    </source>
</evidence>
<evidence type="ECO:0000313" key="12">
    <source>
        <dbReference type="Proteomes" id="UP000067711"/>
    </source>
</evidence>
<dbReference type="Pfam" id="PF12710">
    <property type="entry name" value="HAD"/>
    <property type="match status" value="1"/>
</dbReference>
<dbReference type="GO" id="GO:0036424">
    <property type="term" value="F:L-phosphoserine phosphatase activity"/>
    <property type="evidence" value="ECO:0007669"/>
    <property type="project" value="TreeGrafter"/>
</dbReference>
<dbReference type="SUPFAM" id="SSF56784">
    <property type="entry name" value="HAD-like"/>
    <property type="match status" value="1"/>
</dbReference>
<keyword evidence="6" id="KW-0378">Hydrolase</keyword>
<dbReference type="PANTHER" id="PTHR43344:SF2">
    <property type="entry name" value="PHOSPHOSERINE PHOSPHATASE"/>
    <property type="match status" value="1"/>
</dbReference>
<comment type="pathway">
    <text evidence="2">Amino-acid biosynthesis; L-serine biosynthesis; L-serine from 3-phospho-D-glycerate: step 3/3.</text>
</comment>
<sequence length="202" mass="22469">MNDTLICFDLDGTLSKQEILPEIAAVVGITDEIAALTQATIQGVISFDMSFKLRVRLLRDVNPAKISAHLAETIEINECIVQYMRDHDDADYAIVTGNLDCWIRDLVDPLGVPCFSSVADVKDGRLNGVKYLMRKDEPVAALRRSYRRIIAVGDGENDIALFRHADVKIAFGGVHEPSLNLMNHADYIVYSSRSLCKLLSMQ</sequence>
<dbReference type="Proteomes" id="UP000067711">
    <property type="component" value="Chromosome 2"/>
</dbReference>
<organism evidence="11 12">
    <name type="scientific">Burkholderia mayonis</name>
    <dbReference type="NCBI Taxonomy" id="1385591"/>
    <lineage>
        <taxon>Bacteria</taxon>
        <taxon>Pseudomonadati</taxon>
        <taxon>Pseudomonadota</taxon>
        <taxon>Betaproteobacteria</taxon>
        <taxon>Burkholderiales</taxon>
        <taxon>Burkholderiaceae</taxon>
        <taxon>Burkholderia</taxon>
        <taxon>pseudomallei group</taxon>
    </lineage>
</organism>
<comment type="cofactor">
    <cofactor evidence="1">
        <name>Mg(2+)</name>
        <dbReference type="ChEBI" id="CHEBI:18420"/>
    </cofactor>
</comment>
<dbReference type="Gene3D" id="3.40.50.1000">
    <property type="entry name" value="HAD superfamily/HAD-like"/>
    <property type="match status" value="1"/>
</dbReference>
<dbReference type="PANTHER" id="PTHR43344">
    <property type="entry name" value="PHOSPHOSERINE PHOSPHATASE"/>
    <property type="match status" value="1"/>
</dbReference>
<proteinExistence type="predicted"/>
<evidence type="ECO:0000256" key="10">
    <source>
        <dbReference type="ARBA" id="ARBA00048523"/>
    </source>
</evidence>
<dbReference type="EMBL" id="CP013388">
    <property type="protein sequence ID" value="AOJ05976.1"/>
    <property type="molecule type" value="Genomic_DNA"/>
</dbReference>
<comment type="catalytic activity">
    <reaction evidence="10">
        <text>O-phospho-D-serine + H2O = D-serine + phosphate</text>
        <dbReference type="Rhea" id="RHEA:24873"/>
        <dbReference type="ChEBI" id="CHEBI:15377"/>
        <dbReference type="ChEBI" id="CHEBI:35247"/>
        <dbReference type="ChEBI" id="CHEBI:43474"/>
        <dbReference type="ChEBI" id="CHEBI:58680"/>
        <dbReference type="EC" id="3.1.3.3"/>
    </reaction>
</comment>
<evidence type="ECO:0000313" key="11">
    <source>
        <dbReference type="EMBL" id="AOJ05976.1"/>
    </source>
</evidence>
<reference evidence="11 12" key="1">
    <citation type="submission" date="2015-12" db="EMBL/GenBank/DDBJ databases">
        <title>Diversity of Burkholderia near neighbor genomes.</title>
        <authorList>
            <person name="Sahl J."/>
            <person name="Wagner D."/>
            <person name="Keim P."/>
        </authorList>
    </citation>
    <scope>NUCLEOTIDE SEQUENCE [LARGE SCALE GENOMIC DNA]</scope>
    <source>
        <strain evidence="11 12">BDU8</strain>
    </source>
</reference>
<keyword evidence="4" id="KW-0028">Amino-acid biosynthesis</keyword>
<gene>
    <name evidence="11" type="ORF">WS71_00530</name>
</gene>
<keyword evidence="7" id="KW-0460">Magnesium</keyword>
<protein>
    <recommendedName>
        <fullName evidence="3">phosphoserine phosphatase</fullName>
        <ecNumber evidence="3">3.1.3.3</ecNumber>
    </recommendedName>
</protein>
<dbReference type="GO" id="GO:0000287">
    <property type="term" value="F:magnesium ion binding"/>
    <property type="evidence" value="ECO:0007669"/>
    <property type="project" value="TreeGrafter"/>
</dbReference>
<dbReference type="GO" id="GO:0006564">
    <property type="term" value="P:L-serine biosynthetic process"/>
    <property type="evidence" value="ECO:0007669"/>
    <property type="project" value="UniProtKB-KW"/>
</dbReference>
<dbReference type="NCBIfam" id="TIGR01488">
    <property type="entry name" value="HAD-SF-IB"/>
    <property type="match status" value="1"/>
</dbReference>
<evidence type="ECO:0000256" key="9">
    <source>
        <dbReference type="ARBA" id="ARBA00048138"/>
    </source>
</evidence>
<evidence type="ECO:0000256" key="3">
    <source>
        <dbReference type="ARBA" id="ARBA00012640"/>
    </source>
</evidence>
<dbReference type="InterPro" id="IPR050582">
    <property type="entry name" value="HAD-like_SerB"/>
</dbReference>
<evidence type="ECO:0000256" key="1">
    <source>
        <dbReference type="ARBA" id="ARBA00001946"/>
    </source>
</evidence>
<accession>A0A1B4FQP5</accession>
<evidence type="ECO:0000256" key="2">
    <source>
        <dbReference type="ARBA" id="ARBA00005135"/>
    </source>
</evidence>
<keyword evidence="8" id="KW-0718">Serine biosynthesis</keyword>
<comment type="catalytic activity">
    <reaction evidence="9">
        <text>O-phospho-L-serine + H2O = L-serine + phosphate</text>
        <dbReference type="Rhea" id="RHEA:21208"/>
        <dbReference type="ChEBI" id="CHEBI:15377"/>
        <dbReference type="ChEBI" id="CHEBI:33384"/>
        <dbReference type="ChEBI" id="CHEBI:43474"/>
        <dbReference type="ChEBI" id="CHEBI:57524"/>
        <dbReference type="EC" id="3.1.3.3"/>
    </reaction>
</comment>
<evidence type="ECO:0000256" key="7">
    <source>
        <dbReference type="ARBA" id="ARBA00022842"/>
    </source>
</evidence>
<dbReference type="GO" id="GO:0005737">
    <property type="term" value="C:cytoplasm"/>
    <property type="evidence" value="ECO:0007669"/>
    <property type="project" value="TreeGrafter"/>
</dbReference>
<dbReference type="AlphaFoldDB" id="A0A1B4FQP5"/>
<keyword evidence="5" id="KW-0479">Metal-binding</keyword>
<evidence type="ECO:0000256" key="8">
    <source>
        <dbReference type="ARBA" id="ARBA00023299"/>
    </source>
</evidence>
<evidence type="ECO:0000256" key="5">
    <source>
        <dbReference type="ARBA" id="ARBA00022723"/>
    </source>
</evidence>
<name>A0A1B4FQP5_9BURK</name>
<dbReference type="InterPro" id="IPR023214">
    <property type="entry name" value="HAD_sf"/>
</dbReference>
<evidence type="ECO:0000256" key="6">
    <source>
        <dbReference type="ARBA" id="ARBA00022801"/>
    </source>
</evidence>
<dbReference type="RefSeq" id="WP_066486478.1">
    <property type="nucleotide sequence ID" value="NZ_CP013388.1"/>
</dbReference>
<dbReference type="InterPro" id="IPR036412">
    <property type="entry name" value="HAD-like_sf"/>
</dbReference>
<dbReference type="EC" id="3.1.3.3" evidence="3"/>